<dbReference type="EMBL" id="JAAGRR010000108">
    <property type="protein sequence ID" value="NDY42996.1"/>
    <property type="molecule type" value="Genomic_DNA"/>
</dbReference>
<evidence type="ECO:0000313" key="7">
    <source>
        <dbReference type="Proteomes" id="UP000469346"/>
    </source>
</evidence>
<dbReference type="Pfam" id="PF02570">
    <property type="entry name" value="CbiC"/>
    <property type="match status" value="1"/>
</dbReference>
<dbReference type="Gene3D" id="3.40.50.10230">
    <property type="entry name" value="Cobalamin biosynthesis CobH/CbiC, precorrin-8X methylmutase"/>
    <property type="match status" value="1"/>
</dbReference>
<feature type="domain" description="Cobalamin biosynthesis precorrin-8X methylmutase CobH/CbiC" evidence="5">
    <location>
        <begin position="18"/>
        <end position="211"/>
    </location>
</feature>
<protein>
    <submittedName>
        <fullName evidence="6">Precorrin-8X methylmutase</fullName>
    </submittedName>
</protein>
<keyword evidence="3" id="KW-0169">Cobalamin biosynthesis</keyword>
<dbReference type="RefSeq" id="WP_163299120.1">
    <property type="nucleotide sequence ID" value="NZ_JAAGRR010000108.1"/>
</dbReference>
<sequence>MTASSGPAARAAVTPGGEIEARSLEILARELGPVDLPPGELAVVHRVIHATADFDFARTLRFHPRAVAAGVAAIRSGKSILADVGMVAAGIDKIRLGRFGGSVEVPIHDPACAERAAARGITRAAAAMELGAAPHVGIVAVGNAPTALLRVLDMVAAGAFRPDLVVGVPVGFVSAAESKDRLAGADVPFITALGRKGGSSVAAAAVNALLRLAEAA</sequence>
<keyword evidence="4" id="KW-0413">Isomerase</keyword>
<dbReference type="PANTHER" id="PTHR43588">
    <property type="entry name" value="COBALT-PRECORRIN-8 METHYLMUTASE"/>
    <property type="match status" value="1"/>
</dbReference>
<evidence type="ECO:0000256" key="1">
    <source>
        <dbReference type="ARBA" id="ARBA00004953"/>
    </source>
</evidence>
<accession>A0A6N9TWZ2</accession>
<gene>
    <name evidence="6" type="ORF">G3N55_09100</name>
</gene>
<comment type="similarity">
    <text evidence="2">Belongs to the CobH/CbiC family.</text>
</comment>
<evidence type="ECO:0000313" key="6">
    <source>
        <dbReference type="EMBL" id="NDY42996.1"/>
    </source>
</evidence>
<dbReference type="InterPro" id="IPR003722">
    <property type="entry name" value="Cbl_synth_CobH/CbiC"/>
</dbReference>
<evidence type="ECO:0000256" key="3">
    <source>
        <dbReference type="ARBA" id="ARBA00022573"/>
    </source>
</evidence>
<dbReference type="Proteomes" id="UP000469346">
    <property type="component" value="Unassembled WGS sequence"/>
</dbReference>
<name>A0A6N9TWZ2_DISTH</name>
<comment type="pathway">
    <text evidence="1">Cofactor biosynthesis; adenosylcobalamin biosynthesis.</text>
</comment>
<dbReference type="InterPro" id="IPR036588">
    <property type="entry name" value="CobH/CbiC_sf"/>
</dbReference>
<dbReference type="SUPFAM" id="SSF63965">
    <property type="entry name" value="Precorrin-8X methylmutase CbiC/CobH"/>
    <property type="match status" value="1"/>
</dbReference>
<dbReference type="AlphaFoldDB" id="A0A6N9TWZ2"/>
<proteinExistence type="inferred from homology"/>
<organism evidence="6 7">
    <name type="scientific">Dissulfurirhabdus thermomarina</name>
    <dbReference type="NCBI Taxonomy" id="1765737"/>
    <lineage>
        <taxon>Bacteria</taxon>
        <taxon>Deltaproteobacteria</taxon>
        <taxon>Dissulfurirhabdaceae</taxon>
        <taxon>Dissulfurirhabdus</taxon>
    </lineage>
</organism>
<evidence type="ECO:0000256" key="2">
    <source>
        <dbReference type="ARBA" id="ARBA00009774"/>
    </source>
</evidence>
<dbReference type="GO" id="GO:0009236">
    <property type="term" value="P:cobalamin biosynthetic process"/>
    <property type="evidence" value="ECO:0007669"/>
    <property type="project" value="UniProtKB-UniPathway"/>
</dbReference>
<keyword evidence="7" id="KW-1185">Reference proteome</keyword>
<dbReference type="UniPathway" id="UPA00148"/>
<reference evidence="6 7" key="1">
    <citation type="submission" date="2020-02" db="EMBL/GenBank/DDBJ databases">
        <title>Comparative genomics of sulfur disproportionating microorganisms.</title>
        <authorList>
            <person name="Ward L.M."/>
            <person name="Bertran E."/>
            <person name="Johnston D.T."/>
        </authorList>
    </citation>
    <scope>NUCLEOTIDE SEQUENCE [LARGE SCALE GENOMIC DNA]</scope>
    <source>
        <strain evidence="6 7">DSM 100025</strain>
    </source>
</reference>
<dbReference type="PANTHER" id="PTHR43588:SF1">
    <property type="entry name" value="COBALT-PRECORRIN-8 METHYLMUTASE"/>
    <property type="match status" value="1"/>
</dbReference>
<evidence type="ECO:0000256" key="4">
    <source>
        <dbReference type="ARBA" id="ARBA00023235"/>
    </source>
</evidence>
<evidence type="ECO:0000259" key="5">
    <source>
        <dbReference type="Pfam" id="PF02570"/>
    </source>
</evidence>
<dbReference type="GO" id="GO:0016993">
    <property type="term" value="F:precorrin-8X methylmutase activity"/>
    <property type="evidence" value="ECO:0007669"/>
    <property type="project" value="InterPro"/>
</dbReference>
<comment type="caution">
    <text evidence="6">The sequence shown here is derived from an EMBL/GenBank/DDBJ whole genome shotgun (WGS) entry which is preliminary data.</text>
</comment>